<dbReference type="InterPro" id="IPR007435">
    <property type="entry name" value="DUF484"/>
</dbReference>
<name>A0A085U6F8_YERRU</name>
<evidence type="ECO:0000313" key="4">
    <source>
        <dbReference type="Proteomes" id="UP000255169"/>
    </source>
</evidence>
<accession>A0A085U6F8</accession>
<dbReference type="EMBL" id="UHJG01000001">
    <property type="protein sequence ID" value="SUQ00960.1"/>
    <property type="molecule type" value="Genomic_DNA"/>
</dbReference>
<dbReference type="Proteomes" id="UP000255169">
    <property type="component" value="Unassembled WGS sequence"/>
</dbReference>
<organism evidence="2">
    <name type="scientific">Yersinia ruckeri</name>
    <dbReference type="NCBI Taxonomy" id="29486"/>
    <lineage>
        <taxon>Bacteria</taxon>
        <taxon>Pseudomonadati</taxon>
        <taxon>Pseudomonadota</taxon>
        <taxon>Gammaproteobacteria</taxon>
        <taxon>Enterobacterales</taxon>
        <taxon>Yersiniaceae</taxon>
        <taxon>Yersinia</taxon>
    </lineage>
</organism>
<dbReference type="KEGG" id="yru:BD65_1752"/>
<dbReference type="Gene3D" id="3.30.450.40">
    <property type="match status" value="1"/>
</dbReference>
<evidence type="ECO:0000313" key="3">
    <source>
        <dbReference type="EMBL" id="SUQ00960.1"/>
    </source>
</evidence>
<dbReference type="Pfam" id="PF04340">
    <property type="entry name" value="DUF484"/>
    <property type="match status" value="1"/>
</dbReference>
<evidence type="ECO:0000256" key="1">
    <source>
        <dbReference type="SAM" id="Coils"/>
    </source>
</evidence>
<dbReference type="InterPro" id="IPR029016">
    <property type="entry name" value="GAF-like_dom_sf"/>
</dbReference>
<evidence type="ECO:0000313" key="2">
    <source>
        <dbReference type="EMBL" id="CEK29141.1"/>
    </source>
</evidence>
<dbReference type="RefSeq" id="WP_004722723.1">
    <property type="nucleotide sequence ID" value="NZ_CABIHR010000016.1"/>
</dbReference>
<dbReference type="EMBL" id="LN681231">
    <property type="protein sequence ID" value="CEK29141.1"/>
    <property type="molecule type" value="Genomic_DNA"/>
</dbReference>
<reference evidence="2" key="1">
    <citation type="journal article" date="2015" name="Genome Announc.">
        <title>Complete Genome Sequence of Yersinia ruckeri Strain CSF007-82, Etiologic Agent of Red Mouth Disease in Salmonid Fish.</title>
        <authorList>
            <person name="Nelson M.C."/>
            <person name="LaPatra S.E."/>
            <person name="Welch T.J."/>
            <person name="Graf J."/>
        </authorList>
    </citation>
    <scope>NUCLEOTIDE SEQUENCE</scope>
    <source>
        <strain evidence="2">CSF007-82</strain>
    </source>
</reference>
<proteinExistence type="predicted"/>
<dbReference type="STRING" id="29486.UGYR_09285"/>
<dbReference type="GeneID" id="66881022"/>
<dbReference type="eggNOG" id="COG3159">
    <property type="taxonomic scope" value="Bacteria"/>
</dbReference>
<dbReference type="NCBIfam" id="NF008203">
    <property type="entry name" value="PRK10963.1"/>
    <property type="match status" value="1"/>
</dbReference>
<dbReference type="PATRIC" id="fig|29486.44.peg.1939"/>
<dbReference type="OrthoDB" id="7065511at2"/>
<keyword evidence="1" id="KW-0175">Coiled coil</keyword>
<protein>
    <submittedName>
        <fullName evidence="3">Uncharacterized protein conserved in bacteria</fullName>
    </submittedName>
</protein>
<dbReference type="PANTHER" id="PTHR38765:SF1">
    <property type="entry name" value="DUF484 DOMAIN-CONTAINING PROTEIN"/>
    <property type="match status" value="1"/>
</dbReference>
<dbReference type="KEGG" id="yrb:UGYR_09285"/>
<sequence length="234" mass="26709">MKSYEEQALAGIELDDAAVMQYLLQNPDFFIRNSRLVEQMQIPHPVRGSVSLVEWQLARQRNQIHQLEEEITLLMEQAGLNELLFNRLLQLQTHLAGADSLQEMLNRLQRWAREFGLAGANIRLFSDRWHIGAPSDFTHLGLSRNTFEPMRIQRLGNERHYLGSLNGAELLLLLPQARQIGSVAMSLIGEQGDLGVLMFSSRDNQHYQRGMGTVMLDQLALMLPALLARWIEPV</sequence>
<dbReference type="AlphaFoldDB" id="A0A085U6F8"/>
<keyword evidence="4" id="KW-1185">Reference proteome</keyword>
<reference evidence="3 4" key="2">
    <citation type="submission" date="2018-06" db="EMBL/GenBank/DDBJ databases">
        <authorList>
            <consortium name="Pathogen Informatics"/>
            <person name="Doyle S."/>
        </authorList>
    </citation>
    <scope>NUCLEOTIDE SEQUENCE [LARGE SCALE GENOMIC DNA]</scope>
    <source>
        <strain evidence="3 4">NCTC10476</strain>
    </source>
</reference>
<feature type="coiled-coil region" evidence="1">
    <location>
        <begin position="50"/>
        <end position="77"/>
    </location>
</feature>
<gene>
    <name evidence="2" type="ORF">CSF007_17165</name>
    <name evidence="3" type="ORF">NCTC10476_02288</name>
</gene>
<dbReference type="PANTHER" id="PTHR38765">
    <property type="entry name" value="DUF484 DOMAIN-CONTAINING PROTEIN"/>
    <property type="match status" value="1"/>
</dbReference>